<dbReference type="AlphaFoldDB" id="A0A418WFU2"/>
<protein>
    <submittedName>
        <fullName evidence="2">Uncharacterized protein</fullName>
    </submittedName>
</protein>
<keyword evidence="1" id="KW-1133">Transmembrane helix</keyword>
<proteinExistence type="predicted"/>
<keyword evidence="1" id="KW-0812">Transmembrane</keyword>
<comment type="caution">
    <text evidence="2">The sequence shown here is derived from an EMBL/GenBank/DDBJ whole genome shotgun (WGS) entry which is preliminary data.</text>
</comment>
<organism evidence="2 3">
    <name type="scientific">Oleomonas cavernae</name>
    <dbReference type="NCBI Taxonomy" id="2320859"/>
    <lineage>
        <taxon>Bacteria</taxon>
        <taxon>Pseudomonadati</taxon>
        <taxon>Pseudomonadota</taxon>
        <taxon>Alphaproteobacteria</taxon>
        <taxon>Acetobacterales</taxon>
        <taxon>Acetobacteraceae</taxon>
        <taxon>Oleomonas</taxon>
    </lineage>
</organism>
<gene>
    <name evidence="2" type="ORF">D3874_19455</name>
</gene>
<evidence type="ECO:0000313" key="2">
    <source>
        <dbReference type="EMBL" id="RJF88884.1"/>
    </source>
</evidence>
<dbReference type="Proteomes" id="UP000284605">
    <property type="component" value="Unassembled WGS sequence"/>
</dbReference>
<sequence>MGWVFIGLALMCFGADAMAMLERGAPGLLALGELWAALDLNSLTQVGEAVSGYTLPEIWNPGITSILRVPGLLLFGVIGLLFLVLFRKRERRDKLFVG</sequence>
<dbReference type="EMBL" id="QYUK01000011">
    <property type="protein sequence ID" value="RJF88884.1"/>
    <property type="molecule type" value="Genomic_DNA"/>
</dbReference>
<keyword evidence="1" id="KW-0472">Membrane</keyword>
<feature type="transmembrane region" description="Helical" evidence="1">
    <location>
        <begin position="65"/>
        <end position="86"/>
    </location>
</feature>
<keyword evidence="3" id="KW-1185">Reference proteome</keyword>
<accession>A0A418WFU2</accession>
<evidence type="ECO:0000256" key="1">
    <source>
        <dbReference type="SAM" id="Phobius"/>
    </source>
</evidence>
<evidence type="ECO:0000313" key="3">
    <source>
        <dbReference type="Proteomes" id="UP000284605"/>
    </source>
</evidence>
<name>A0A418WFU2_9PROT</name>
<reference evidence="2 3" key="1">
    <citation type="submission" date="2018-09" db="EMBL/GenBank/DDBJ databases">
        <authorList>
            <person name="Zhu H."/>
        </authorList>
    </citation>
    <scope>NUCLEOTIDE SEQUENCE [LARGE SCALE GENOMIC DNA]</scope>
    <source>
        <strain evidence="2 3">K1W22B-8</strain>
    </source>
</reference>